<dbReference type="RefSeq" id="WP_100881653.1">
    <property type="nucleotide sequence ID" value="NZ_CP025043.1"/>
</dbReference>
<dbReference type="Pfam" id="PF07009">
    <property type="entry name" value="NusG_II"/>
    <property type="match status" value="1"/>
</dbReference>
<keyword evidence="1" id="KW-1133">Transmembrane helix</keyword>
<dbReference type="EMBL" id="CP025043">
    <property type="protein sequence ID" value="AUA19685.1"/>
    <property type="molecule type" value="Genomic_DNA"/>
</dbReference>
<keyword evidence="1" id="KW-0472">Membrane</keyword>
<name>A0A2I5KQP2_STRSU</name>
<feature type="transmembrane region" description="Helical" evidence="1">
    <location>
        <begin position="12"/>
        <end position="31"/>
    </location>
</feature>
<gene>
    <name evidence="2" type="ORF">CWI26_09455</name>
</gene>
<evidence type="ECO:0000256" key="1">
    <source>
        <dbReference type="SAM" id="Phobius"/>
    </source>
</evidence>
<proteinExistence type="predicted"/>
<accession>A0A2I5KQP2</accession>
<dbReference type="InterPro" id="IPR038690">
    <property type="entry name" value="NusG_2_sf"/>
</dbReference>
<sequence length="145" mass="16559">MTFKSILKQLKLFDYILIGFTLVLSFLPAIFTYTHLTTDTNEAKTIAYVRINGEVVDQFELSKDTPHQEKTYYPNEGQYNIIEVDGERIRVKEDNSPDQIAVMTSWISQPGQLSVCLPHNLLIEIKSVGEEDTDEEERLIVNCSG</sequence>
<organism evidence="2 3">
    <name type="scientific">Streptococcus suis</name>
    <dbReference type="NCBI Taxonomy" id="1307"/>
    <lineage>
        <taxon>Bacteria</taxon>
        <taxon>Bacillati</taxon>
        <taxon>Bacillota</taxon>
        <taxon>Bacilli</taxon>
        <taxon>Lactobacillales</taxon>
        <taxon>Streptococcaceae</taxon>
        <taxon>Streptococcus</taxon>
    </lineage>
</organism>
<evidence type="ECO:0000313" key="2">
    <source>
        <dbReference type="EMBL" id="AUA19685.1"/>
    </source>
</evidence>
<dbReference type="AlphaFoldDB" id="A0A2I5KQP2"/>
<dbReference type="Proteomes" id="UP000231863">
    <property type="component" value="Chromosome"/>
</dbReference>
<keyword evidence="1" id="KW-0812">Transmembrane</keyword>
<dbReference type="CDD" id="cd09911">
    <property type="entry name" value="Lin0431_like"/>
    <property type="match status" value="1"/>
</dbReference>
<dbReference type="Gene3D" id="2.60.320.10">
    <property type="entry name" value="N-utilization substance G protein NusG, insert domain"/>
    <property type="match status" value="1"/>
</dbReference>
<reference evidence="2 3" key="1">
    <citation type="submission" date="2017-11" db="EMBL/GenBank/DDBJ databases">
        <title>Genome analysis of Streptococcus suis serotype chz stain ah681.</title>
        <authorList>
            <person name="Pan Z."/>
            <person name="Zhang Y."/>
            <person name="Ma J."/>
            <person name="Lu P."/>
            <person name="Zhu Y."/>
            <person name="Zhong X."/>
            <person name="Dong W."/>
            <person name="Lu C."/>
            <person name="Yao H."/>
        </authorList>
    </citation>
    <scope>NUCLEOTIDE SEQUENCE [LARGE SCALE GENOMIC DNA]</scope>
    <source>
        <strain evidence="2 3">AH681</strain>
    </source>
</reference>
<evidence type="ECO:0000313" key="3">
    <source>
        <dbReference type="Proteomes" id="UP000231863"/>
    </source>
</evidence>
<protein>
    <submittedName>
        <fullName evidence="2">Uncharacterized protein</fullName>
    </submittedName>
</protein>